<protein>
    <submittedName>
        <fullName evidence="1">Uncharacterized protein</fullName>
    </submittedName>
</protein>
<dbReference type="AlphaFoldDB" id="A0A0A9EMI9"/>
<sequence length="80" mass="9627">MHCLVHDQLENKLTRHFIIYIQAKLKSMILWHENRPHQYTCISILHYSLPPISPNSELQSYKEQKHMMKLKRDNNTAVKD</sequence>
<name>A0A0A9EMI9_ARUDO</name>
<reference evidence="1" key="1">
    <citation type="submission" date="2014-09" db="EMBL/GenBank/DDBJ databases">
        <authorList>
            <person name="Magalhaes I.L.F."/>
            <person name="Oliveira U."/>
            <person name="Santos F.R."/>
            <person name="Vidigal T.H.D.A."/>
            <person name="Brescovit A.D."/>
            <person name="Santos A.J."/>
        </authorList>
    </citation>
    <scope>NUCLEOTIDE SEQUENCE</scope>
    <source>
        <tissue evidence="1">Shoot tissue taken approximately 20 cm above the soil surface</tissue>
    </source>
</reference>
<accession>A0A0A9EMI9</accession>
<organism evidence="1">
    <name type="scientific">Arundo donax</name>
    <name type="common">Giant reed</name>
    <name type="synonym">Donax arundinaceus</name>
    <dbReference type="NCBI Taxonomy" id="35708"/>
    <lineage>
        <taxon>Eukaryota</taxon>
        <taxon>Viridiplantae</taxon>
        <taxon>Streptophyta</taxon>
        <taxon>Embryophyta</taxon>
        <taxon>Tracheophyta</taxon>
        <taxon>Spermatophyta</taxon>
        <taxon>Magnoliopsida</taxon>
        <taxon>Liliopsida</taxon>
        <taxon>Poales</taxon>
        <taxon>Poaceae</taxon>
        <taxon>PACMAD clade</taxon>
        <taxon>Arundinoideae</taxon>
        <taxon>Arundineae</taxon>
        <taxon>Arundo</taxon>
    </lineage>
</organism>
<reference evidence="1" key="2">
    <citation type="journal article" date="2015" name="Data Brief">
        <title>Shoot transcriptome of the giant reed, Arundo donax.</title>
        <authorList>
            <person name="Barrero R.A."/>
            <person name="Guerrero F.D."/>
            <person name="Moolhuijzen P."/>
            <person name="Goolsby J.A."/>
            <person name="Tidwell J."/>
            <person name="Bellgard S.E."/>
            <person name="Bellgard M.I."/>
        </authorList>
    </citation>
    <scope>NUCLEOTIDE SEQUENCE</scope>
    <source>
        <tissue evidence="1">Shoot tissue taken approximately 20 cm above the soil surface</tissue>
    </source>
</reference>
<proteinExistence type="predicted"/>
<evidence type="ECO:0000313" key="1">
    <source>
        <dbReference type="EMBL" id="JAE01332.1"/>
    </source>
</evidence>
<dbReference type="EMBL" id="GBRH01196564">
    <property type="protein sequence ID" value="JAE01332.1"/>
    <property type="molecule type" value="Transcribed_RNA"/>
</dbReference>